<feature type="compositionally biased region" description="Basic residues" evidence="5">
    <location>
        <begin position="307"/>
        <end position="317"/>
    </location>
</feature>
<dbReference type="PROSITE" id="PS50102">
    <property type="entry name" value="RRM"/>
    <property type="match status" value="1"/>
</dbReference>
<evidence type="ECO:0008006" key="10">
    <source>
        <dbReference type="Google" id="ProtNLM"/>
    </source>
</evidence>
<dbReference type="PANTHER" id="PTHR22792:SF140">
    <property type="entry name" value="ACHILLES, ISOFORM A"/>
    <property type="match status" value="1"/>
</dbReference>
<evidence type="ECO:0000256" key="2">
    <source>
        <dbReference type="ARBA" id="ARBA00022884"/>
    </source>
</evidence>
<accession>A0A319DPG4</accession>
<dbReference type="PANTHER" id="PTHR22792">
    <property type="entry name" value="LUPUS LA PROTEIN-RELATED"/>
    <property type="match status" value="1"/>
</dbReference>
<feature type="compositionally biased region" description="Basic and acidic residues" evidence="5">
    <location>
        <begin position="369"/>
        <end position="391"/>
    </location>
</feature>
<evidence type="ECO:0000256" key="1">
    <source>
        <dbReference type="ARBA" id="ARBA00004123"/>
    </source>
</evidence>
<feature type="region of interest" description="Disordered" evidence="5">
    <location>
        <begin position="296"/>
        <end position="391"/>
    </location>
</feature>
<dbReference type="VEuPathDB" id="FungiDB:BO71DRAFT_395118"/>
<comment type="subcellular location">
    <subcellularLocation>
        <location evidence="1">Nucleus</location>
    </subcellularLocation>
</comment>
<feature type="domain" description="RRM" evidence="6">
    <location>
        <begin position="204"/>
        <end position="283"/>
    </location>
</feature>
<sequence length="391" mass="43829">MSDEQKPVAPNAEAEKDVQNVLAELKGENEAPANGAAATEAAEEARIVEAAAKLGEKSEKAEEQKETKTQQERQDNRGRGGRFNRRNNSKFDPSSQEVTDDPVQIRKQVEFYFSDSNLPMDKFLFGKVGGSANRSVPLELLHSFKRMRHFQPFSAIVEALKTSESLELTDNETGVRRKTPLPEGLSETHDHNVVKVFEDKAMSSSIYAKGFGEEEPTTQLEIETFFAPYGPVNAIRLRRTYDKVFKGSVFVEFDSEEKQKAFLALDPKPQWKGQDLLIKSKKEYCDEKVKEIEAGRVKASGGPRGRGNFRGRGRGRGGNRGGNDNRDWRDRRAADQKNGFSRGEQKEERREPQKDARGVPIVQSTADAGQKRTREDDANGDHPAKKVDAKE</sequence>
<dbReference type="InterPro" id="IPR035979">
    <property type="entry name" value="RBD_domain_sf"/>
</dbReference>
<evidence type="ECO:0000256" key="5">
    <source>
        <dbReference type="SAM" id="MobiDB-lite"/>
    </source>
</evidence>
<dbReference type="Pfam" id="PF05383">
    <property type="entry name" value="La"/>
    <property type="match status" value="1"/>
</dbReference>
<dbReference type="InterPro" id="IPR006630">
    <property type="entry name" value="La_HTH"/>
</dbReference>
<dbReference type="GO" id="GO:1990904">
    <property type="term" value="C:ribonucleoprotein complex"/>
    <property type="evidence" value="ECO:0007669"/>
    <property type="project" value="InterPro"/>
</dbReference>
<reference evidence="8 9" key="1">
    <citation type="submission" date="2018-02" db="EMBL/GenBank/DDBJ databases">
        <title>The genomes of Aspergillus section Nigri reveals drivers in fungal speciation.</title>
        <authorList>
            <consortium name="DOE Joint Genome Institute"/>
            <person name="Vesth T.C."/>
            <person name="Nybo J."/>
            <person name="Theobald S."/>
            <person name="Brandl J."/>
            <person name="Frisvad J.C."/>
            <person name="Nielsen K.F."/>
            <person name="Lyhne E.K."/>
            <person name="Kogle M.E."/>
            <person name="Kuo A."/>
            <person name="Riley R."/>
            <person name="Clum A."/>
            <person name="Nolan M."/>
            <person name="Lipzen A."/>
            <person name="Salamov A."/>
            <person name="Henrissat B."/>
            <person name="Wiebenga A."/>
            <person name="De vries R.P."/>
            <person name="Grigoriev I.V."/>
            <person name="Mortensen U.H."/>
            <person name="Andersen M.R."/>
            <person name="Baker S.E."/>
        </authorList>
    </citation>
    <scope>NUCLEOTIDE SEQUENCE [LARGE SCALE GENOMIC DNA]</scope>
    <source>
        <strain evidence="8 9">CBS 707.79</strain>
    </source>
</reference>
<dbReference type="InterPro" id="IPR012677">
    <property type="entry name" value="Nucleotide-bd_a/b_plait_sf"/>
</dbReference>
<dbReference type="InterPro" id="IPR045180">
    <property type="entry name" value="La_dom_prot"/>
</dbReference>
<dbReference type="CDD" id="cd12291">
    <property type="entry name" value="RRM1_La"/>
    <property type="match status" value="1"/>
</dbReference>
<dbReference type="Pfam" id="PF00076">
    <property type="entry name" value="RRM_1"/>
    <property type="match status" value="1"/>
</dbReference>
<dbReference type="SUPFAM" id="SSF46785">
    <property type="entry name" value="Winged helix' DNA-binding domain"/>
    <property type="match status" value="1"/>
</dbReference>
<dbReference type="GO" id="GO:0006396">
    <property type="term" value="P:RNA processing"/>
    <property type="evidence" value="ECO:0007669"/>
    <property type="project" value="InterPro"/>
</dbReference>
<dbReference type="SMART" id="SM00715">
    <property type="entry name" value="LA"/>
    <property type="match status" value="1"/>
</dbReference>
<dbReference type="GO" id="GO:0005634">
    <property type="term" value="C:nucleus"/>
    <property type="evidence" value="ECO:0007669"/>
    <property type="project" value="UniProtKB-SubCell"/>
</dbReference>
<dbReference type="GO" id="GO:0003729">
    <property type="term" value="F:mRNA binding"/>
    <property type="evidence" value="ECO:0007669"/>
    <property type="project" value="TreeGrafter"/>
</dbReference>
<feature type="compositionally biased region" description="Basic residues" evidence="5">
    <location>
        <begin position="79"/>
        <end position="88"/>
    </location>
</feature>
<dbReference type="AlphaFoldDB" id="A0A319DPG4"/>
<feature type="domain" description="HTH La-type RNA-binding" evidence="7">
    <location>
        <begin position="95"/>
        <end position="185"/>
    </location>
</feature>
<evidence type="ECO:0000259" key="7">
    <source>
        <dbReference type="PROSITE" id="PS50961"/>
    </source>
</evidence>
<dbReference type="SMART" id="SM00360">
    <property type="entry name" value="RRM"/>
    <property type="match status" value="1"/>
</dbReference>
<name>A0A319DPG4_9EURO</name>
<dbReference type="OrthoDB" id="439993at2759"/>
<keyword evidence="3" id="KW-0539">Nucleus</keyword>
<protein>
    <recommendedName>
        <fullName evidence="10">RNA-binding La domain protein</fullName>
    </recommendedName>
</protein>
<dbReference type="STRING" id="1448320.A0A319DPG4"/>
<keyword evidence="9" id="KW-1185">Reference proteome</keyword>
<feature type="compositionally biased region" description="Basic and acidic residues" evidence="5">
    <location>
        <begin position="323"/>
        <end position="335"/>
    </location>
</feature>
<evidence type="ECO:0000256" key="3">
    <source>
        <dbReference type="ARBA" id="ARBA00023242"/>
    </source>
</evidence>
<evidence type="ECO:0000313" key="9">
    <source>
        <dbReference type="Proteomes" id="UP000247810"/>
    </source>
</evidence>
<organism evidence="8 9">
    <name type="scientific">Aspergillus ellipticus CBS 707.79</name>
    <dbReference type="NCBI Taxonomy" id="1448320"/>
    <lineage>
        <taxon>Eukaryota</taxon>
        <taxon>Fungi</taxon>
        <taxon>Dikarya</taxon>
        <taxon>Ascomycota</taxon>
        <taxon>Pezizomycotina</taxon>
        <taxon>Eurotiomycetes</taxon>
        <taxon>Eurotiomycetidae</taxon>
        <taxon>Eurotiales</taxon>
        <taxon>Aspergillaceae</taxon>
        <taxon>Aspergillus</taxon>
        <taxon>Aspergillus subgen. Circumdati</taxon>
    </lineage>
</organism>
<evidence type="ECO:0000313" key="8">
    <source>
        <dbReference type="EMBL" id="PYH98524.1"/>
    </source>
</evidence>
<dbReference type="PROSITE" id="PS50961">
    <property type="entry name" value="HTH_LA"/>
    <property type="match status" value="1"/>
</dbReference>
<feature type="region of interest" description="Disordered" evidence="5">
    <location>
        <begin position="1"/>
        <end position="103"/>
    </location>
</feature>
<dbReference type="PRINTS" id="PR00302">
    <property type="entry name" value="LUPUSLA"/>
</dbReference>
<dbReference type="Gene3D" id="3.30.70.330">
    <property type="match status" value="1"/>
</dbReference>
<proteinExistence type="predicted"/>
<feature type="compositionally biased region" description="Basic and acidic residues" evidence="5">
    <location>
        <begin position="54"/>
        <end position="78"/>
    </location>
</feature>
<evidence type="ECO:0000256" key="4">
    <source>
        <dbReference type="PROSITE-ProRule" id="PRU00332"/>
    </source>
</evidence>
<dbReference type="EMBL" id="KZ825810">
    <property type="protein sequence ID" value="PYH98524.1"/>
    <property type="molecule type" value="Genomic_DNA"/>
</dbReference>
<gene>
    <name evidence="8" type="ORF">BO71DRAFT_395118</name>
</gene>
<feature type="compositionally biased region" description="Basic and acidic residues" evidence="5">
    <location>
        <begin position="343"/>
        <end position="357"/>
    </location>
</feature>
<dbReference type="InterPro" id="IPR036390">
    <property type="entry name" value="WH_DNA-bd_sf"/>
</dbReference>
<dbReference type="SUPFAM" id="SSF54928">
    <property type="entry name" value="RNA-binding domain, RBD"/>
    <property type="match status" value="1"/>
</dbReference>
<keyword evidence="2 4" id="KW-0694">RNA-binding</keyword>
<dbReference type="InterPro" id="IPR036388">
    <property type="entry name" value="WH-like_DNA-bd_sf"/>
</dbReference>
<dbReference type="Gene3D" id="1.10.10.10">
    <property type="entry name" value="Winged helix-like DNA-binding domain superfamily/Winged helix DNA-binding domain"/>
    <property type="match status" value="1"/>
</dbReference>
<feature type="compositionally biased region" description="Low complexity" evidence="5">
    <location>
        <begin position="30"/>
        <end position="40"/>
    </location>
</feature>
<evidence type="ECO:0000259" key="6">
    <source>
        <dbReference type="PROSITE" id="PS50102"/>
    </source>
</evidence>
<dbReference type="Proteomes" id="UP000247810">
    <property type="component" value="Unassembled WGS sequence"/>
</dbReference>
<dbReference type="InterPro" id="IPR002344">
    <property type="entry name" value="Lupus_La"/>
</dbReference>
<dbReference type="InterPro" id="IPR000504">
    <property type="entry name" value="RRM_dom"/>
</dbReference>